<dbReference type="SUPFAM" id="SSF46785">
    <property type="entry name" value="Winged helix' DNA-binding domain"/>
    <property type="match status" value="1"/>
</dbReference>
<reference evidence="14" key="1">
    <citation type="submission" date="2024-06" db="EMBL/GenBank/DDBJ databases">
        <title>A Novel Isolate, Dehalogenimonas sp. Strain 4OHTPN, Dechlorinates Aromatic 4 Hydroxy chlorothalonil by a Novel Reductive Dehalogenase.</title>
        <authorList>
            <person name="Liu G."/>
        </authorList>
    </citation>
    <scope>NUCLEOTIDE SEQUENCE</scope>
    <source>
        <strain evidence="14">4OHTPN</strain>
    </source>
</reference>
<dbReference type="InterPro" id="IPR001367">
    <property type="entry name" value="Fe_dep_repressor"/>
</dbReference>
<dbReference type="Gene3D" id="2.30.30.90">
    <property type="match status" value="1"/>
</dbReference>
<dbReference type="PANTHER" id="PTHR33238:SF11">
    <property type="entry name" value="TRANSCRIPTIONAL REGULATOR MNTR"/>
    <property type="match status" value="1"/>
</dbReference>
<dbReference type="Gene3D" id="1.10.60.10">
    <property type="entry name" value="Iron dependent repressor, metal binding and dimerisation domain"/>
    <property type="match status" value="1"/>
</dbReference>
<keyword evidence="10" id="KW-0804">Transcription</keyword>
<keyword evidence="5" id="KW-0678">Repressor</keyword>
<dbReference type="GO" id="GO:0003700">
    <property type="term" value="F:DNA-binding transcription factor activity"/>
    <property type="evidence" value="ECO:0007669"/>
    <property type="project" value="InterPro"/>
</dbReference>
<evidence type="ECO:0000256" key="12">
    <source>
        <dbReference type="ARBA" id="ARBA00032593"/>
    </source>
</evidence>
<dbReference type="InterPro" id="IPR036388">
    <property type="entry name" value="WH-like_DNA-bd_sf"/>
</dbReference>
<dbReference type="AlphaFoldDB" id="A0AAU8GE80"/>
<dbReference type="Gene3D" id="1.10.10.10">
    <property type="entry name" value="Winged helix-like DNA-binding domain superfamily/Winged helix DNA-binding domain"/>
    <property type="match status" value="1"/>
</dbReference>
<dbReference type="RefSeq" id="WP_353715201.1">
    <property type="nucleotide sequence ID" value="NZ_CP159307.1"/>
</dbReference>
<sequence length="247" mass="26819">MSTGTSAEEYLEALYTLTQGGKTARTSEISKRLNIAPASVTEMLPKLAASGYLNYAPYQGVTLTPSGFELAAKMARKHRLLERFLHDILHIGNDKVHKEACAMEHALSDETERALCQTLKAPDLCPDDKNVIPACNLGFSTCQECQEWGGRNLEEAGKRKTSVVPIASLKENQEGTISFIRGDNSVLRRLLDLGLTPGTKIKVNRIAPFKGPVEIAVRGSKLALGDEIVCNVFVDRQASEFGGGENG</sequence>
<organism evidence="14">
    <name type="scientific">Dehalogenimonas sp. 4OHTPN</name>
    <dbReference type="NCBI Taxonomy" id="3166643"/>
    <lineage>
        <taxon>Bacteria</taxon>
        <taxon>Bacillati</taxon>
        <taxon>Chloroflexota</taxon>
        <taxon>Dehalococcoidia</taxon>
        <taxon>Dehalococcoidales</taxon>
        <taxon>Dehalococcoidaceae</taxon>
        <taxon>Dehalogenimonas</taxon>
    </lineage>
</organism>
<feature type="domain" description="HTH dtxR-type" evidence="13">
    <location>
        <begin position="1"/>
        <end position="64"/>
    </location>
</feature>
<accession>A0AAU8GE80</accession>
<dbReference type="InterPro" id="IPR036390">
    <property type="entry name" value="WH_DNA-bd_sf"/>
</dbReference>
<dbReference type="GO" id="GO:0003677">
    <property type="term" value="F:DNA binding"/>
    <property type="evidence" value="ECO:0007669"/>
    <property type="project" value="UniProtKB-KW"/>
</dbReference>
<proteinExistence type="inferred from homology"/>
<dbReference type="SUPFAM" id="SSF50037">
    <property type="entry name" value="C-terminal domain of transcriptional repressors"/>
    <property type="match status" value="1"/>
</dbReference>
<keyword evidence="7" id="KW-0805">Transcription regulation</keyword>
<dbReference type="InterPro" id="IPR036421">
    <property type="entry name" value="Fe_dep_repressor_sf"/>
</dbReference>
<dbReference type="GO" id="GO:0005737">
    <property type="term" value="C:cytoplasm"/>
    <property type="evidence" value="ECO:0007669"/>
    <property type="project" value="UniProtKB-SubCell"/>
</dbReference>
<evidence type="ECO:0000259" key="13">
    <source>
        <dbReference type="PROSITE" id="PS50944"/>
    </source>
</evidence>
<evidence type="ECO:0000256" key="3">
    <source>
        <dbReference type="ARBA" id="ARBA00011738"/>
    </source>
</evidence>
<protein>
    <recommendedName>
        <fullName evidence="12">Manganese transport regulator</fullName>
    </recommendedName>
</protein>
<evidence type="ECO:0000256" key="6">
    <source>
        <dbReference type="ARBA" id="ARBA00023004"/>
    </source>
</evidence>
<evidence type="ECO:0000256" key="10">
    <source>
        <dbReference type="ARBA" id="ARBA00023163"/>
    </source>
</evidence>
<evidence type="ECO:0000256" key="5">
    <source>
        <dbReference type="ARBA" id="ARBA00022491"/>
    </source>
</evidence>
<dbReference type="SMART" id="SM00899">
    <property type="entry name" value="FeoA"/>
    <property type="match status" value="1"/>
</dbReference>
<comment type="subcellular location">
    <subcellularLocation>
        <location evidence="1">Cytoplasm</location>
    </subcellularLocation>
</comment>
<dbReference type="GO" id="GO:0046914">
    <property type="term" value="F:transition metal ion binding"/>
    <property type="evidence" value="ECO:0007669"/>
    <property type="project" value="InterPro"/>
</dbReference>
<dbReference type="Pfam" id="PF01325">
    <property type="entry name" value="Fe_dep_repress"/>
    <property type="match status" value="1"/>
</dbReference>
<gene>
    <name evidence="14" type="ORF">ABV300_03800</name>
</gene>
<dbReference type="InterPro" id="IPR008988">
    <property type="entry name" value="Transcriptional_repressor_C"/>
</dbReference>
<comment type="subunit">
    <text evidence="3">Homodimer.</text>
</comment>
<evidence type="ECO:0000256" key="11">
    <source>
        <dbReference type="ARBA" id="ARBA00023211"/>
    </source>
</evidence>
<keyword evidence="11" id="KW-0464">Manganese</keyword>
<keyword evidence="9" id="KW-0010">Activator</keyword>
<dbReference type="InterPro" id="IPR038157">
    <property type="entry name" value="FeoA_core_dom"/>
</dbReference>
<dbReference type="SMART" id="SM00529">
    <property type="entry name" value="HTH_DTXR"/>
    <property type="match status" value="1"/>
</dbReference>
<keyword evidence="4" id="KW-0963">Cytoplasm</keyword>
<keyword evidence="6" id="KW-0408">Iron</keyword>
<evidence type="ECO:0000256" key="4">
    <source>
        <dbReference type="ARBA" id="ARBA00022490"/>
    </source>
</evidence>
<dbReference type="Pfam" id="PF02742">
    <property type="entry name" value="Fe_dep_repr_C"/>
    <property type="match status" value="1"/>
</dbReference>
<dbReference type="SUPFAM" id="SSF47979">
    <property type="entry name" value="Iron-dependent repressor protein, dimerization domain"/>
    <property type="match status" value="1"/>
</dbReference>
<evidence type="ECO:0000256" key="1">
    <source>
        <dbReference type="ARBA" id="ARBA00004496"/>
    </source>
</evidence>
<dbReference type="GO" id="GO:0046983">
    <property type="term" value="F:protein dimerization activity"/>
    <property type="evidence" value="ECO:0007669"/>
    <property type="project" value="InterPro"/>
</dbReference>
<evidence type="ECO:0000256" key="9">
    <source>
        <dbReference type="ARBA" id="ARBA00023159"/>
    </source>
</evidence>
<dbReference type="PANTHER" id="PTHR33238">
    <property type="entry name" value="IRON (METAL) DEPENDENT REPRESSOR, DTXR FAMILY"/>
    <property type="match status" value="1"/>
</dbReference>
<dbReference type="PROSITE" id="PS50944">
    <property type="entry name" value="HTH_DTXR"/>
    <property type="match status" value="1"/>
</dbReference>
<dbReference type="Pfam" id="PF04023">
    <property type="entry name" value="FeoA"/>
    <property type="match status" value="1"/>
</dbReference>
<dbReference type="InterPro" id="IPR007167">
    <property type="entry name" value="Fe-transptr_FeoA-like"/>
</dbReference>
<evidence type="ECO:0000256" key="8">
    <source>
        <dbReference type="ARBA" id="ARBA00023125"/>
    </source>
</evidence>
<dbReference type="EMBL" id="CP159307">
    <property type="protein sequence ID" value="XCH34013.1"/>
    <property type="molecule type" value="Genomic_DNA"/>
</dbReference>
<dbReference type="InterPro" id="IPR022689">
    <property type="entry name" value="Iron_dep_repressor"/>
</dbReference>
<keyword evidence="8" id="KW-0238">DNA-binding</keyword>
<dbReference type="InterPro" id="IPR022687">
    <property type="entry name" value="HTH_DTXR"/>
</dbReference>
<evidence type="ECO:0000256" key="7">
    <source>
        <dbReference type="ARBA" id="ARBA00023015"/>
    </source>
</evidence>
<evidence type="ECO:0000313" key="14">
    <source>
        <dbReference type="EMBL" id="XCH34013.1"/>
    </source>
</evidence>
<name>A0AAU8GE80_9CHLR</name>
<dbReference type="InterPro" id="IPR050536">
    <property type="entry name" value="DtxR_MntR_Metal-Reg"/>
</dbReference>
<evidence type="ECO:0000256" key="2">
    <source>
        <dbReference type="ARBA" id="ARBA00007871"/>
    </source>
</evidence>
<comment type="similarity">
    <text evidence="2">Belongs to the DtxR/MntR family.</text>
</comment>